<feature type="transmembrane region" description="Helical" evidence="5">
    <location>
        <begin position="88"/>
        <end position="110"/>
    </location>
</feature>
<gene>
    <name evidence="7" type="ORF">DBA34_03165</name>
    <name evidence="8" type="ORF">DBB29_01900</name>
</gene>
<feature type="transmembrane region" description="Helical" evidence="5">
    <location>
        <begin position="130"/>
        <end position="148"/>
    </location>
</feature>
<evidence type="ECO:0000256" key="3">
    <source>
        <dbReference type="ARBA" id="ARBA00022989"/>
    </source>
</evidence>
<evidence type="ECO:0000313" key="7">
    <source>
        <dbReference type="EMBL" id="MDN4572270.1"/>
    </source>
</evidence>
<comment type="caution">
    <text evidence="7">The sequence shown here is derived from an EMBL/GenBank/DDBJ whole genome shotgun (WGS) entry which is preliminary data.</text>
</comment>
<feature type="transmembrane region" description="Helical" evidence="5">
    <location>
        <begin position="439"/>
        <end position="459"/>
    </location>
</feature>
<feature type="domain" description="Amino acid permease/ SLC12A" evidence="6">
    <location>
        <begin position="30"/>
        <end position="433"/>
    </location>
</feature>
<dbReference type="AlphaFoldDB" id="A0AAW7MHV2"/>
<proteinExistence type="predicted"/>
<evidence type="ECO:0000256" key="2">
    <source>
        <dbReference type="ARBA" id="ARBA00022692"/>
    </source>
</evidence>
<evidence type="ECO:0000256" key="5">
    <source>
        <dbReference type="SAM" id="Phobius"/>
    </source>
</evidence>
<dbReference type="InterPro" id="IPR050367">
    <property type="entry name" value="APC_superfamily"/>
</dbReference>
<dbReference type="InterPro" id="IPR004841">
    <property type="entry name" value="AA-permease/SLC12A_dom"/>
</dbReference>
<protein>
    <submittedName>
        <fullName evidence="7">Amino acid permease</fullName>
    </submittedName>
</protein>
<evidence type="ECO:0000313" key="8">
    <source>
        <dbReference type="EMBL" id="MDN4576877.1"/>
    </source>
</evidence>
<keyword evidence="3 5" id="KW-1133">Transmembrane helix</keyword>
<feature type="transmembrane region" description="Helical" evidence="5">
    <location>
        <begin position="44"/>
        <end position="67"/>
    </location>
</feature>
<sequence>MAGNELRAGSLGVGAIVFFVVSAAGPLIGVAGGTPVAMLLGNGAGLSGAYVLVLALLLVFSAGYTAMARRVRSAGAFYAFTARGLGGYWGGAAAMLALLAYNAMQLGLYGIFGTATSALVADMTGVRCPWYVYAMVAGMIVARLGYLQADLSARLLGLLVFAEYVVILWLDGAILVDGGAKGIDFHAFSPEAFHSGSPAMGVLFCFASFIGFEAATIYSEEAREPRRTIRIATYAAVLLVGAFYILSTWCIGLGIGSDNVEAQLASLSDPTQLLFTLGDRYAGHGLTMSLRCLFVTSAFAGLLAFHNAIARYTYVLGRDGLLPAWLGRTHAVHASPHRGSLSQSALALGVVAITAICQGDPVLVLFSYGSGVGTLGVVMLMACTSLAVAMFNRRHGDEGLSRWEAGFSPWISVLGFGAILVSALTHFDALVQSSETLSVVLRLSLFAALALGACMAYRLRRTHPLRFAQLGHSVAR</sequence>
<feature type="transmembrane region" description="Helical" evidence="5">
    <location>
        <begin position="372"/>
        <end position="391"/>
    </location>
</feature>
<dbReference type="Gene3D" id="1.20.1740.10">
    <property type="entry name" value="Amino acid/polyamine transporter I"/>
    <property type="match status" value="1"/>
</dbReference>
<evidence type="ECO:0000256" key="1">
    <source>
        <dbReference type="ARBA" id="ARBA00004141"/>
    </source>
</evidence>
<dbReference type="PIRSF" id="PIRSF006060">
    <property type="entry name" value="AA_transporter"/>
    <property type="match status" value="1"/>
</dbReference>
<feature type="transmembrane region" description="Helical" evidence="5">
    <location>
        <begin position="196"/>
        <end position="219"/>
    </location>
</feature>
<comment type="subcellular location">
    <subcellularLocation>
        <location evidence="1">Membrane</location>
        <topology evidence="1">Multi-pass membrane protein</topology>
    </subcellularLocation>
</comment>
<feature type="transmembrane region" description="Helical" evidence="5">
    <location>
        <begin position="288"/>
        <end position="309"/>
    </location>
</feature>
<evidence type="ECO:0000256" key="4">
    <source>
        <dbReference type="ARBA" id="ARBA00023136"/>
    </source>
</evidence>
<evidence type="ECO:0000313" key="9">
    <source>
        <dbReference type="Proteomes" id="UP001172788"/>
    </source>
</evidence>
<dbReference type="Pfam" id="PF00324">
    <property type="entry name" value="AA_permease"/>
    <property type="match status" value="1"/>
</dbReference>
<reference evidence="7" key="1">
    <citation type="submission" date="2018-04" db="EMBL/GenBank/DDBJ databases">
        <authorList>
            <person name="Jy Z."/>
        </authorList>
    </citation>
    <scope>NUCLEOTIDE SEQUENCE</scope>
    <source>
        <strain evidence="8">AS13</strain>
        <strain evidence="7">LA18</strain>
    </source>
</reference>
<dbReference type="PANTHER" id="PTHR42770:SF16">
    <property type="entry name" value="AMINO ACID PERMEASE"/>
    <property type="match status" value="1"/>
</dbReference>
<feature type="transmembrane region" description="Helical" evidence="5">
    <location>
        <begin position="345"/>
        <end position="366"/>
    </location>
</feature>
<organism evidence="7 10">
    <name type="scientific">Pandoraea cepalis</name>
    <dbReference type="NCBI Taxonomy" id="2508294"/>
    <lineage>
        <taxon>Bacteria</taxon>
        <taxon>Pseudomonadati</taxon>
        <taxon>Pseudomonadota</taxon>
        <taxon>Betaproteobacteria</taxon>
        <taxon>Burkholderiales</taxon>
        <taxon>Burkholderiaceae</taxon>
        <taxon>Pandoraea</taxon>
    </lineage>
</organism>
<dbReference type="PANTHER" id="PTHR42770">
    <property type="entry name" value="AMINO ACID TRANSPORTER-RELATED"/>
    <property type="match status" value="1"/>
</dbReference>
<keyword evidence="4 5" id="KW-0472">Membrane</keyword>
<dbReference type="EMBL" id="QAIC01000027">
    <property type="protein sequence ID" value="MDN4572270.1"/>
    <property type="molecule type" value="Genomic_DNA"/>
</dbReference>
<dbReference type="Proteomes" id="UP001172788">
    <property type="component" value="Unassembled WGS sequence"/>
</dbReference>
<feature type="transmembrane region" description="Helical" evidence="5">
    <location>
        <begin position="403"/>
        <end position="427"/>
    </location>
</feature>
<dbReference type="Proteomes" id="UP001172791">
    <property type="component" value="Unassembled WGS sequence"/>
</dbReference>
<feature type="transmembrane region" description="Helical" evidence="5">
    <location>
        <begin position="12"/>
        <end position="32"/>
    </location>
</feature>
<dbReference type="EMBL" id="QAID01000027">
    <property type="protein sequence ID" value="MDN4576877.1"/>
    <property type="molecule type" value="Genomic_DNA"/>
</dbReference>
<keyword evidence="2 5" id="KW-0812">Transmembrane</keyword>
<accession>A0AAW7MHV2</accession>
<evidence type="ECO:0000259" key="6">
    <source>
        <dbReference type="Pfam" id="PF00324"/>
    </source>
</evidence>
<evidence type="ECO:0000313" key="10">
    <source>
        <dbReference type="Proteomes" id="UP001172791"/>
    </source>
</evidence>
<name>A0AAW7MHV2_9BURK</name>
<dbReference type="GO" id="GO:0016020">
    <property type="term" value="C:membrane"/>
    <property type="evidence" value="ECO:0007669"/>
    <property type="project" value="UniProtKB-SubCell"/>
</dbReference>
<feature type="transmembrane region" description="Helical" evidence="5">
    <location>
        <begin position="231"/>
        <end position="255"/>
    </location>
</feature>
<feature type="transmembrane region" description="Helical" evidence="5">
    <location>
        <begin position="155"/>
        <end position="176"/>
    </location>
</feature>
<keyword evidence="9" id="KW-1185">Reference proteome</keyword>
<dbReference type="GO" id="GO:0055085">
    <property type="term" value="P:transmembrane transport"/>
    <property type="evidence" value="ECO:0007669"/>
    <property type="project" value="InterPro"/>
</dbReference>